<evidence type="ECO:0008006" key="4">
    <source>
        <dbReference type="Google" id="ProtNLM"/>
    </source>
</evidence>
<protein>
    <recommendedName>
        <fullName evidence="4">F-box domain-containing protein</fullName>
    </recommendedName>
</protein>
<evidence type="ECO:0000313" key="3">
    <source>
        <dbReference type="Proteomes" id="UP001365542"/>
    </source>
</evidence>
<feature type="region of interest" description="Disordered" evidence="1">
    <location>
        <begin position="1"/>
        <end position="21"/>
    </location>
</feature>
<dbReference type="AlphaFoldDB" id="A0AAV9WZS3"/>
<sequence>MMSRKPHIEEKGFEPTELSSPAAAGAGCTCSCHESVKPVVVNISKPLPLLEFAPEILYQIMAQCDNLSLKNLRLTCHTTCSVASRILFNKYTIALSFFKDEQKPLRLIRPRDRISDQIQDDKKGERVRRMAGMDTLDNMKFLFENVRELHIAHYRKNSSPRYDDHKYKDQRIKKCTSWSIETFREFLTSFKDLVVLKWSIEYDEIIGKFERDNSVFRRPHMLIEDSDDEEKKREARPWNPSDITPVVSLVTYLDLYMHNDCVSGKTSLDNFKKLPKLKALRYDSSSWTEGRCVNICEFLGAQEMPFKLHTLELRTVEATDFLDDVVPKHLSKLHTLIANKTEPPAITYSTSPPKKQLGSITVEPENRNPLKNTIWDSLLRHSVPLRRLTVGSQSESLLNYLVSCTYPLEKLDIKIQQYPCSGSYEDKATKKTCLAEHKAVENFMTEFWERAIPIHKTALRYLSIRAPEGHCKSQLYEEPKHDFARKLNRRNPWGFTDAAKEALKTCHCLEYLQMGSISVSKVKEAIEFALSLSSLKHFKYTMGGFLIRENVEGRGDYYGYDTRRAMGNIRVDILKVRWDAELPERRWKDVQIVLVPLEDESWWVERDTEEETSGCWRLMDKQAIRENEEREREMRLKNELIESSEYETE</sequence>
<comment type="caution">
    <text evidence="2">The sequence shown here is derived from an EMBL/GenBank/DDBJ whole genome shotgun (WGS) entry which is preliminary data.</text>
</comment>
<dbReference type="Proteomes" id="UP001365542">
    <property type="component" value="Unassembled WGS sequence"/>
</dbReference>
<feature type="compositionally biased region" description="Basic and acidic residues" evidence="1">
    <location>
        <begin position="1"/>
        <end position="14"/>
    </location>
</feature>
<name>A0AAV9WZS3_9PEZI</name>
<accession>A0AAV9WZS3</accession>
<gene>
    <name evidence="2" type="ORF">TWF694_003520</name>
</gene>
<reference evidence="2 3" key="1">
    <citation type="submission" date="2019-10" db="EMBL/GenBank/DDBJ databases">
        <authorList>
            <person name="Palmer J.M."/>
        </authorList>
    </citation>
    <scope>NUCLEOTIDE SEQUENCE [LARGE SCALE GENOMIC DNA]</scope>
    <source>
        <strain evidence="2 3">TWF694</strain>
    </source>
</reference>
<keyword evidence="3" id="KW-1185">Reference proteome</keyword>
<proteinExistence type="predicted"/>
<evidence type="ECO:0000256" key="1">
    <source>
        <dbReference type="SAM" id="MobiDB-lite"/>
    </source>
</evidence>
<organism evidence="2 3">
    <name type="scientific">Orbilia ellipsospora</name>
    <dbReference type="NCBI Taxonomy" id="2528407"/>
    <lineage>
        <taxon>Eukaryota</taxon>
        <taxon>Fungi</taxon>
        <taxon>Dikarya</taxon>
        <taxon>Ascomycota</taxon>
        <taxon>Pezizomycotina</taxon>
        <taxon>Orbiliomycetes</taxon>
        <taxon>Orbiliales</taxon>
        <taxon>Orbiliaceae</taxon>
        <taxon>Orbilia</taxon>
    </lineage>
</organism>
<dbReference type="PROSITE" id="PS51257">
    <property type="entry name" value="PROKAR_LIPOPROTEIN"/>
    <property type="match status" value="1"/>
</dbReference>
<dbReference type="EMBL" id="JAVHJO010000013">
    <property type="protein sequence ID" value="KAK6530152.1"/>
    <property type="molecule type" value="Genomic_DNA"/>
</dbReference>
<evidence type="ECO:0000313" key="2">
    <source>
        <dbReference type="EMBL" id="KAK6530152.1"/>
    </source>
</evidence>